<dbReference type="Proteomes" id="UP000807309">
    <property type="component" value="Unassembled WGS sequence"/>
</dbReference>
<protein>
    <submittedName>
        <fullName evidence="4">SDR family oxidoreductase</fullName>
    </submittedName>
</protein>
<comment type="caution">
    <text evidence="4">The sequence shown here is derived from an EMBL/GenBank/DDBJ whole genome shotgun (WGS) entry which is preliminary data.</text>
</comment>
<evidence type="ECO:0000313" key="4">
    <source>
        <dbReference type="EMBL" id="MBF6228787.1"/>
    </source>
</evidence>
<comment type="similarity">
    <text evidence="1 3">Belongs to the short-chain dehydrogenases/reductases (SDR) family.</text>
</comment>
<evidence type="ECO:0000256" key="2">
    <source>
        <dbReference type="ARBA" id="ARBA00023002"/>
    </source>
</evidence>
<dbReference type="CDD" id="cd05233">
    <property type="entry name" value="SDR_c"/>
    <property type="match status" value="1"/>
</dbReference>
<dbReference type="PANTHER" id="PTHR42760:SF133">
    <property type="entry name" value="3-OXOACYL-[ACYL-CARRIER-PROTEIN] REDUCTASE"/>
    <property type="match status" value="1"/>
</dbReference>
<evidence type="ECO:0000256" key="3">
    <source>
        <dbReference type="RuleBase" id="RU000363"/>
    </source>
</evidence>
<proteinExistence type="inferred from homology"/>
<name>A0ABS0CEL8_9NOCA</name>
<keyword evidence="2" id="KW-0560">Oxidoreductase</keyword>
<dbReference type="EMBL" id="JADLRE010000025">
    <property type="protein sequence ID" value="MBF6228787.1"/>
    <property type="molecule type" value="Genomic_DNA"/>
</dbReference>
<gene>
    <name evidence="4" type="ORF">IU470_27260</name>
</gene>
<evidence type="ECO:0000256" key="1">
    <source>
        <dbReference type="ARBA" id="ARBA00006484"/>
    </source>
</evidence>
<evidence type="ECO:0000313" key="5">
    <source>
        <dbReference type="Proteomes" id="UP000807309"/>
    </source>
</evidence>
<dbReference type="PRINTS" id="PR00081">
    <property type="entry name" value="GDHRDH"/>
</dbReference>
<dbReference type="InterPro" id="IPR002347">
    <property type="entry name" value="SDR_fam"/>
</dbReference>
<dbReference type="PRINTS" id="PR00080">
    <property type="entry name" value="SDRFAMILY"/>
</dbReference>
<reference evidence="4 5" key="1">
    <citation type="submission" date="2020-10" db="EMBL/GenBank/DDBJ databases">
        <title>Identification of Nocardia species via Next-generation sequencing and recognition of intraspecies genetic diversity.</title>
        <authorList>
            <person name="Li P."/>
            <person name="Li P."/>
            <person name="Lu B."/>
        </authorList>
    </citation>
    <scope>NUCLEOTIDE SEQUENCE [LARGE SCALE GENOMIC DNA]</scope>
    <source>
        <strain evidence="4 5">N-11</strain>
    </source>
</reference>
<keyword evidence="5" id="KW-1185">Reference proteome</keyword>
<dbReference type="SUPFAM" id="SSF51735">
    <property type="entry name" value="NAD(P)-binding Rossmann-fold domains"/>
    <property type="match status" value="1"/>
</dbReference>
<organism evidence="4 5">
    <name type="scientific">Nocardia abscessus</name>
    <dbReference type="NCBI Taxonomy" id="120957"/>
    <lineage>
        <taxon>Bacteria</taxon>
        <taxon>Bacillati</taxon>
        <taxon>Actinomycetota</taxon>
        <taxon>Actinomycetes</taxon>
        <taxon>Mycobacteriales</taxon>
        <taxon>Nocardiaceae</taxon>
        <taxon>Nocardia</taxon>
    </lineage>
</organism>
<dbReference type="RefSeq" id="WP_195035663.1">
    <property type="nucleotide sequence ID" value="NZ_JADLRE010000025.1"/>
</dbReference>
<accession>A0ABS0CEL8</accession>
<dbReference type="InterPro" id="IPR036291">
    <property type="entry name" value="NAD(P)-bd_dom_sf"/>
</dbReference>
<sequence length="263" mass="27239">MDLQLAGKGVVVTGGSKGTGLAVVKALLAEGAQVVAASRRISTELKDTEAVHIAVDLTTPQGAVALVDQAIAALGRIDVLVNNVGIGDTDELVKGAVLSLLDLSDADWQRTFDLHFYSALRVTRAALPELIENKGVVINVSSVGARLVSAGPAHYNVAKAALNALTKVIAEQFGDQGVRAITVAPGPIATGVWTDPDGFIGRLAQREGIAHDTFVQQMTETLGASTGRISTPAEVARLITFAVSPNNINGAEYIIDGGITKNV</sequence>
<dbReference type="Pfam" id="PF00106">
    <property type="entry name" value="adh_short"/>
    <property type="match status" value="1"/>
</dbReference>
<dbReference type="Gene3D" id="3.40.50.720">
    <property type="entry name" value="NAD(P)-binding Rossmann-like Domain"/>
    <property type="match status" value="1"/>
</dbReference>
<dbReference type="PANTHER" id="PTHR42760">
    <property type="entry name" value="SHORT-CHAIN DEHYDROGENASES/REDUCTASES FAMILY MEMBER"/>
    <property type="match status" value="1"/>
</dbReference>